<organism evidence="1 2">
    <name type="scientific">Pectobacterium phage phiTE</name>
    <dbReference type="NCBI Taxonomy" id="1116482"/>
    <lineage>
        <taxon>Viruses</taxon>
        <taxon>Duplodnaviria</taxon>
        <taxon>Heunggongvirae</taxon>
        <taxon>Uroviricota</taxon>
        <taxon>Caudoviricetes</taxon>
        <taxon>Vequintavirinae</taxon>
        <taxon>Certrevirus</taxon>
        <taxon>Certrevirus phiTE</taxon>
    </lineage>
</organism>
<evidence type="ECO:0000313" key="2">
    <source>
        <dbReference type="Proteomes" id="UP000010999"/>
    </source>
</evidence>
<gene>
    <name evidence="1" type="ORF">phiTE_091</name>
</gene>
<evidence type="ECO:0000313" key="1">
    <source>
        <dbReference type="EMBL" id="AEZ66257.1"/>
    </source>
</evidence>
<proteinExistence type="predicted"/>
<name>K9L5K9_9CAUD</name>
<dbReference type="RefSeq" id="YP_007392553.1">
    <property type="nucleotide sequence ID" value="NC_020201.1"/>
</dbReference>
<reference evidence="1 2" key="2">
    <citation type="journal article" date="2012" name="PLoS Genet.">
        <title>Viral evasion of a bacterial suicide system by RNA-based molecular mimicry enables infectious altruism.</title>
        <authorList>
            <person name="Blower T.R."/>
            <person name="Evans T.J."/>
            <person name="Przybilski R."/>
            <person name="Fineran P.C."/>
            <person name="Salmond G.P."/>
        </authorList>
    </citation>
    <scope>NUCLEOTIDE SEQUENCE [LARGE SCALE GENOMIC DNA]</scope>
</reference>
<dbReference type="KEGG" id="vg:14515286"/>
<dbReference type="Proteomes" id="UP000010999">
    <property type="component" value="Segment"/>
</dbReference>
<accession>K9L5K9</accession>
<reference evidence="2" key="1">
    <citation type="submission" date="2011-11" db="EMBL/GenBank/DDBJ databases">
        <title>Escape from toxin-antitoxin mediated abortive infection can occur by recombination within a generalized transducing phage of Pectobacterium atrosepticum.</title>
        <authorList>
            <person name="Blower T.R."/>
            <person name="Evans T.J."/>
            <person name="Przybilski R."/>
            <person name="Fineran P.C."/>
            <person name="Salmond G.P.C."/>
        </authorList>
    </citation>
    <scope>NUCLEOTIDE SEQUENCE [LARGE SCALE GENOMIC DNA]</scope>
</reference>
<sequence>MNTLTNARLNKLASWRKTHGDSTDVTLPVLEIEELASRVIAAESVPSTIYVQGLLSQIAHLEGLLSIKPAMSYALFQDFINAGLVAQKSAEANTVQRWVSHIVKGHYEYDVIMRRPSPTGSEVDYEDYADLAGETASLRAQLAELRGQEPVAWIVGSEEIEDFKRGREVTVMRDGDEEELGTIALYARPVPPDAAQQIIDDDGLIGAE</sequence>
<dbReference type="GeneID" id="14515286"/>
<keyword evidence="2" id="KW-1185">Reference proteome</keyword>
<protein>
    <submittedName>
        <fullName evidence="1">Uncharacterized protein</fullName>
    </submittedName>
</protein>
<dbReference type="EMBL" id="JQ015307">
    <property type="protein sequence ID" value="AEZ66257.1"/>
    <property type="molecule type" value="Genomic_DNA"/>
</dbReference>